<dbReference type="GO" id="GO:0008999">
    <property type="term" value="F:protein-N-terminal-alanine acetyltransferase activity"/>
    <property type="evidence" value="ECO:0007669"/>
    <property type="project" value="TreeGrafter"/>
</dbReference>
<keyword evidence="6" id="KW-1185">Reference proteome</keyword>
<dbReference type="AlphaFoldDB" id="A0A0H5SLF0"/>
<evidence type="ECO:0000259" key="4">
    <source>
        <dbReference type="PROSITE" id="PS51186"/>
    </source>
</evidence>
<evidence type="ECO:0000313" key="6">
    <source>
        <dbReference type="Proteomes" id="UP000236497"/>
    </source>
</evidence>
<accession>A0A0H5SLF0</accession>
<gene>
    <name evidence="5" type="ORF">HHT355_2395</name>
</gene>
<dbReference type="Gene3D" id="3.40.630.30">
    <property type="match status" value="1"/>
</dbReference>
<dbReference type="Pfam" id="PF13302">
    <property type="entry name" value="Acetyltransf_3"/>
    <property type="match status" value="1"/>
</dbReference>
<evidence type="ECO:0000256" key="2">
    <source>
        <dbReference type="ARBA" id="ARBA00023315"/>
    </source>
</evidence>
<dbReference type="PANTHER" id="PTHR43792:SF8">
    <property type="entry name" value="[RIBOSOMAL PROTEIN US5]-ALANINE N-ACETYLTRANSFERASE"/>
    <property type="match status" value="1"/>
</dbReference>
<dbReference type="InterPro" id="IPR016181">
    <property type="entry name" value="Acyl_CoA_acyltransferase"/>
</dbReference>
<proteinExistence type="inferred from homology"/>
<dbReference type="PROSITE" id="PS51186">
    <property type="entry name" value="GNAT"/>
    <property type="match status" value="1"/>
</dbReference>
<dbReference type="OrthoDB" id="9785602at2"/>
<evidence type="ECO:0000256" key="3">
    <source>
        <dbReference type="ARBA" id="ARBA00038502"/>
    </source>
</evidence>
<feature type="domain" description="N-acetyltransferase" evidence="4">
    <location>
        <begin position="9"/>
        <end position="172"/>
    </location>
</feature>
<dbReference type="RefSeq" id="WP_103203657.1">
    <property type="nucleotide sequence ID" value="NZ_CVTD020000026.1"/>
</dbReference>
<dbReference type="SUPFAM" id="SSF55729">
    <property type="entry name" value="Acyl-CoA N-acyltransferases (Nat)"/>
    <property type="match status" value="1"/>
</dbReference>
<dbReference type="InterPro" id="IPR000182">
    <property type="entry name" value="GNAT_dom"/>
</dbReference>
<sequence length="179" mass="20766">MKTIETERLILRPFTETDLDDLYEYAQSPNVGPNAGWKPHESPDESKAILKDFMENDEVLAIVWKENNKVIGSIGLHNDVFRSIDNVKMMGYVLSEDYWGRGITTEAAKAVLKYAFTDLGLYMVTIRHYPFNIRSKRVIEKCGFAYEGTLRYCARIYNGNIYDVVCYSMTKEEWEKLYG</sequence>
<dbReference type="EMBL" id="CVTD020000026">
    <property type="protein sequence ID" value="CRZ35581.1"/>
    <property type="molecule type" value="Genomic_DNA"/>
</dbReference>
<reference evidence="5 6" key="1">
    <citation type="submission" date="2015-06" db="EMBL/GenBank/DDBJ databases">
        <authorList>
            <person name="Wibberg Daniel"/>
        </authorList>
    </citation>
    <scope>NUCLEOTIDE SEQUENCE [LARGE SCALE GENOMIC DNA]</scope>
    <source>
        <strain evidence="5 6">T3/55T</strain>
    </source>
</reference>
<organism evidence="5 6">
    <name type="scientific">Herbinix hemicellulosilytica</name>
    <dbReference type="NCBI Taxonomy" id="1564487"/>
    <lineage>
        <taxon>Bacteria</taxon>
        <taxon>Bacillati</taxon>
        <taxon>Bacillota</taxon>
        <taxon>Clostridia</taxon>
        <taxon>Lachnospirales</taxon>
        <taxon>Lachnospiraceae</taxon>
        <taxon>Herbinix</taxon>
    </lineage>
</organism>
<dbReference type="Proteomes" id="UP000236497">
    <property type="component" value="Unassembled WGS sequence"/>
</dbReference>
<comment type="similarity">
    <text evidence="3">Belongs to the acetyltransferase family. RimJ subfamily.</text>
</comment>
<dbReference type="PANTHER" id="PTHR43792">
    <property type="entry name" value="GNAT FAMILY, PUTATIVE (AFU_ORTHOLOGUE AFUA_3G00765)-RELATED-RELATED"/>
    <property type="match status" value="1"/>
</dbReference>
<name>A0A0H5SLF0_HERHM</name>
<evidence type="ECO:0000256" key="1">
    <source>
        <dbReference type="ARBA" id="ARBA00022679"/>
    </source>
</evidence>
<dbReference type="InterPro" id="IPR051531">
    <property type="entry name" value="N-acetyltransferase"/>
</dbReference>
<dbReference type="GO" id="GO:0005737">
    <property type="term" value="C:cytoplasm"/>
    <property type="evidence" value="ECO:0007669"/>
    <property type="project" value="TreeGrafter"/>
</dbReference>
<protein>
    <recommendedName>
        <fullName evidence="4">N-acetyltransferase domain-containing protein</fullName>
    </recommendedName>
</protein>
<keyword evidence="2" id="KW-0012">Acyltransferase</keyword>
<evidence type="ECO:0000313" key="5">
    <source>
        <dbReference type="EMBL" id="CRZ35581.1"/>
    </source>
</evidence>
<keyword evidence="1" id="KW-0808">Transferase</keyword>